<feature type="transmembrane region" description="Helical" evidence="1">
    <location>
        <begin position="102"/>
        <end position="119"/>
    </location>
</feature>
<evidence type="ECO:0008006" key="4">
    <source>
        <dbReference type="Google" id="ProtNLM"/>
    </source>
</evidence>
<comment type="caution">
    <text evidence="2">The sequence shown here is derived from an EMBL/GenBank/DDBJ whole genome shotgun (WGS) entry which is preliminary data.</text>
</comment>
<keyword evidence="3" id="KW-1185">Reference proteome</keyword>
<dbReference type="Proteomes" id="UP000240572">
    <property type="component" value="Unassembled WGS sequence"/>
</dbReference>
<feature type="transmembrane region" description="Helical" evidence="1">
    <location>
        <begin position="74"/>
        <end position="90"/>
    </location>
</feature>
<evidence type="ECO:0000313" key="3">
    <source>
        <dbReference type="Proteomes" id="UP000240572"/>
    </source>
</evidence>
<dbReference type="AlphaFoldDB" id="A0A2P8CYT3"/>
<dbReference type="EMBL" id="PYGD01000009">
    <property type="protein sequence ID" value="PSK90120.1"/>
    <property type="molecule type" value="Genomic_DNA"/>
</dbReference>
<proteinExistence type="predicted"/>
<dbReference type="OrthoDB" id="668440at2"/>
<keyword evidence="1" id="KW-0472">Membrane</keyword>
<evidence type="ECO:0000313" key="2">
    <source>
        <dbReference type="EMBL" id="PSK90120.1"/>
    </source>
</evidence>
<evidence type="ECO:0000256" key="1">
    <source>
        <dbReference type="SAM" id="Phobius"/>
    </source>
</evidence>
<keyword evidence="1" id="KW-0812">Transmembrane</keyword>
<accession>A0A2P8CYT3</accession>
<reference evidence="2 3" key="1">
    <citation type="submission" date="2018-03" db="EMBL/GenBank/DDBJ databases">
        <title>Genomic Encyclopedia of Type Strains, Phase III (KMG-III): the genomes of soil and plant-associated and newly described type strains.</title>
        <authorList>
            <person name="Whitman W."/>
        </authorList>
    </citation>
    <scope>NUCLEOTIDE SEQUENCE [LARGE SCALE GENOMIC DNA]</scope>
    <source>
        <strain evidence="2 3">CGMCC 1.12700</strain>
    </source>
</reference>
<sequence length="125" mass="13781">MTRSFVISVVVAALLLAGLVFYLHSQNPAYDMTSLMIGNAILAAVSLTSFYIISQGMKTGNANAFVRSKLTGTMMKFFVCIAVLLIYIFVKEKIVHKPSLFLFLGMYIVYSAIEAVPLSRMAKKV</sequence>
<feature type="transmembrane region" description="Helical" evidence="1">
    <location>
        <begin position="35"/>
        <end position="53"/>
    </location>
</feature>
<name>A0A2P8CYT3_9BACT</name>
<protein>
    <recommendedName>
        <fullName evidence="4">ATP synthase protein I</fullName>
    </recommendedName>
</protein>
<keyword evidence="1" id="KW-1133">Transmembrane helix</keyword>
<gene>
    <name evidence="2" type="ORF">B0I18_109126</name>
</gene>
<dbReference type="RefSeq" id="WP_106524461.1">
    <property type="nucleotide sequence ID" value="NZ_PYGD01000009.1"/>
</dbReference>
<organism evidence="2 3">
    <name type="scientific">Taibaiella chishuiensis</name>
    <dbReference type="NCBI Taxonomy" id="1434707"/>
    <lineage>
        <taxon>Bacteria</taxon>
        <taxon>Pseudomonadati</taxon>
        <taxon>Bacteroidota</taxon>
        <taxon>Chitinophagia</taxon>
        <taxon>Chitinophagales</taxon>
        <taxon>Chitinophagaceae</taxon>
        <taxon>Taibaiella</taxon>
    </lineage>
</organism>